<accession>A0A1Q9DZB4</accession>
<dbReference type="AlphaFoldDB" id="A0A1Q9DZB4"/>
<dbReference type="EMBL" id="LSRX01000325">
    <property type="protein sequence ID" value="OLQ00502.1"/>
    <property type="molecule type" value="Genomic_DNA"/>
</dbReference>
<dbReference type="OrthoDB" id="443591at2759"/>
<sequence length="552" mass="61507">MHWKQHRYPHPAADAASSGGKLYTPIGVSGDDAQYTLGGAKIIVMLLSFCLHEAQALELSRFPWFVLRGEYNLGPPTLDGPLRVLAWSLNVAYGGVFPAVGPCGDALSEARRKQANKPLAGGPYALVEIRGDWKWHYEIFRFQRNYNPKLVHTCHFCDATHRAGRHQFSKFEAFRDTPRLSPSQFITKALGSYVAPLTWVTGFNPEAIHYCAMHVVNLGLAQWINAATLLALLDRGFFGAKTVALAARLQVCTLRFRRWCSLHGIMQSQPFITVGMLHMGSAAAPTAPELTLKAYHGRVFLAFLSCCCEVALQSAGDDSELQLIAALTSNLAHWHLAVESYPRYLLPDQATRLWSLANRTCLLYRSLAARAIRAGIYFLELRNCCWRQLGTWSTSDFWVPLLWVLDSTFQVLAGQVLLVYATALLLGSWNNFLGAYASKLKGAGFDFQVLAGHMLLVYALQRCYWARGIVFWVPLLRRVLDSTSKVLAGRVLLVYMLQHCYVLGSWNRLLGAYASLKGAGFEFQVLAGHVLLVYTPQCGYWAHGVDSGKLLQ</sequence>
<name>A0A1Q9DZB4_SYMMI</name>
<proteinExistence type="predicted"/>
<reference evidence="1 2" key="1">
    <citation type="submission" date="2016-02" db="EMBL/GenBank/DDBJ databases">
        <title>Genome analysis of coral dinoflagellate symbionts highlights evolutionary adaptations to a symbiotic lifestyle.</title>
        <authorList>
            <person name="Aranda M."/>
            <person name="Li Y."/>
            <person name="Liew Y.J."/>
            <person name="Baumgarten S."/>
            <person name="Simakov O."/>
            <person name="Wilson M."/>
            <person name="Piel J."/>
            <person name="Ashoor H."/>
            <person name="Bougouffa S."/>
            <person name="Bajic V.B."/>
            <person name="Ryu T."/>
            <person name="Ravasi T."/>
            <person name="Bayer T."/>
            <person name="Micklem G."/>
            <person name="Kim H."/>
            <person name="Bhak J."/>
            <person name="Lajeunesse T.C."/>
            <person name="Voolstra C.R."/>
        </authorList>
    </citation>
    <scope>NUCLEOTIDE SEQUENCE [LARGE SCALE GENOMIC DNA]</scope>
    <source>
        <strain evidence="1 2">CCMP2467</strain>
    </source>
</reference>
<protein>
    <submittedName>
        <fullName evidence="1">Uncharacterized protein</fullName>
    </submittedName>
</protein>
<gene>
    <name evidence="1" type="ORF">AK812_SmicGene16842</name>
</gene>
<organism evidence="1 2">
    <name type="scientific">Symbiodinium microadriaticum</name>
    <name type="common">Dinoflagellate</name>
    <name type="synonym">Zooxanthella microadriatica</name>
    <dbReference type="NCBI Taxonomy" id="2951"/>
    <lineage>
        <taxon>Eukaryota</taxon>
        <taxon>Sar</taxon>
        <taxon>Alveolata</taxon>
        <taxon>Dinophyceae</taxon>
        <taxon>Suessiales</taxon>
        <taxon>Symbiodiniaceae</taxon>
        <taxon>Symbiodinium</taxon>
    </lineage>
</organism>
<dbReference type="Proteomes" id="UP000186817">
    <property type="component" value="Unassembled WGS sequence"/>
</dbReference>
<comment type="caution">
    <text evidence="1">The sequence shown here is derived from an EMBL/GenBank/DDBJ whole genome shotgun (WGS) entry which is preliminary data.</text>
</comment>
<keyword evidence="2" id="KW-1185">Reference proteome</keyword>
<evidence type="ECO:0000313" key="1">
    <source>
        <dbReference type="EMBL" id="OLQ00502.1"/>
    </source>
</evidence>
<evidence type="ECO:0000313" key="2">
    <source>
        <dbReference type="Proteomes" id="UP000186817"/>
    </source>
</evidence>